<accession>A0A0A9AKP6</accession>
<organism evidence="1">
    <name type="scientific">Arundo donax</name>
    <name type="common">Giant reed</name>
    <name type="synonym">Donax arundinaceus</name>
    <dbReference type="NCBI Taxonomy" id="35708"/>
    <lineage>
        <taxon>Eukaryota</taxon>
        <taxon>Viridiplantae</taxon>
        <taxon>Streptophyta</taxon>
        <taxon>Embryophyta</taxon>
        <taxon>Tracheophyta</taxon>
        <taxon>Spermatophyta</taxon>
        <taxon>Magnoliopsida</taxon>
        <taxon>Liliopsida</taxon>
        <taxon>Poales</taxon>
        <taxon>Poaceae</taxon>
        <taxon>PACMAD clade</taxon>
        <taxon>Arundinoideae</taxon>
        <taxon>Arundineae</taxon>
        <taxon>Arundo</taxon>
    </lineage>
</organism>
<sequence>MVDPLSVCHSIRLYF</sequence>
<reference evidence="1" key="2">
    <citation type="journal article" date="2015" name="Data Brief">
        <title>Shoot transcriptome of the giant reed, Arundo donax.</title>
        <authorList>
            <person name="Barrero R.A."/>
            <person name="Guerrero F.D."/>
            <person name="Moolhuijzen P."/>
            <person name="Goolsby J.A."/>
            <person name="Tidwell J."/>
            <person name="Bellgard S.E."/>
            <person name="Bellgard M.I."/>
        </authorList>
    </citation>
    <scope>NUCLEOTIDE SEQUENCE</scope>
    <source>
        <tissue evidence="1">Shoot tissue taken approximately 20 cm above the soil surface</tissue>
    </source>
</reference>
<protein>
    <submittedName>
        <fullName evidence="1">Uncharacterized protein</fullName>
    </submittedName>
</protein>
<reference evidence="1" key="1">
    <citation type="submission" date="2014-09" db="EMBL/GenBank/DDBJ databases">
        <authorList>
            <person name="Magalhaes I.L.F."/>
            <person name="Oliveira U."/>
            <person name="Santos F.R."/>
            <person name="Vidigal T.H.D.A."/>
            <person name="Brescovit A.D."/>
            <person name="Santos A.J."/>
        </authorList>
    </citation>
    <scope>NUCLEOTIDE SEQUENCE</scope>
    <source>
        <tissue evidence="1">Shoot tissue taken approximately 20 cm above the soil surface</tissue>
    </source>
</reference>
<name>A0A0A9AKP6_ARUDO</name>
<evidence type="ECO:0000313" key="1">
    <source>
        <dbReference type="EMBL" id="JAD51726.1"/>
    </source>
</evidence>
<proteinExistence type="predicted"/>
<dbReference type="EMBL" id="GBRH01246169">
    <property type="protein sequence ID" value="JAD51726.1"/>
    <property type="molecule type" value="Transcribed_RNA"/>
</dbReference>